<evidence type="ECO:0000256" key="7">
    <source>
        <dbReference type="SAM" id="MobiDB-lite"/>
    </source>
</evidence>
<evidence type="ECO:0000256" key="5">
    <source>
        <dbReference type="HAMAP-Rule" id="MF_00378"/>
    </source>
</evidence>
<proteinExistence type="inferred from homology"/>
<dbReference type="GO" id="GO:0008855">
    <property type="term" value="F:exodeoxyribonuclease VII activity"/>
    <property type="evidence" value="ECO:0007669"/>
    <property type="project" value="UniProtKB-UniRule"/>
</dbReference>
<comment type="subcellular location">
    <subcellularLocation>
        <location evidence="5 6">Cytoplasm</location>
    </subcellularLocation>
</comment>
<name>A0A6J4JE44_9PROT</name>
<evidence type="ECO:0000256" key="3">
    <source>
        <dbReference type="ARBA" id="ARBA00022801"/>
    </source>
</evidence>
<comment type="function">
    <text evidence="5">Bidirectionally degrades single-stranded DNA into large acid-insoluble oligonucleotides, which are then degraded further into small acid-soluble oligonucleotides.</text>
</comment>
<comment type="subunit">
    <text evidence="5">Heterooligomer composed of large and small subunits.</text>
</comment>
<dbReference type="CDD" id="cd04489">
    <property type="entry name" value="ExoVII_LU_OBF"/>
    <property type="match status" value="1"/>
</dbReference>
<organism evidence="10">
    <name type="scientific">uncultured Acetobacteraceae bacterium</name>
    <dbReference type="NCBI Taxonomy" id="169975"/>
    <lineage>
        <taxon>Bacteria</taxon>
        <taxon>Pseudomonadati</taxon>
        <taxon>Pseudomonadota</taxon>
        <taxon>Alphaproteobacteria</taxon>
        <taxon>Acetobacterales</taxon>
        <taxon>Acetobacteraceae</taxon>
        <taxon>environmental samples</taxon>
    </lineage>
</organism>
<dbReference type="PANTHER" id="PTHR30008:SF0">
    <property type="entry name" value="EXODEOXYRIBONUCLEASE 7 LARGE SUBUNIT"/>
    <property type="match status" value="1"/>
</dbReference>
<protein>
    <recommendedName>
        <fullName evidence="5">Exodeoxyribonuclease 7 large subunit</fullName>
        <ecNumber evidence="5">3.1.11.6</ecNumber>
    </recommendedName>
    <alternativeName>
        <fullName evidence="5">Exodeoxyribonuclease VII large subunit</fullName>
        <shortName evidence="5">Exonuclease VII large subunit</shortName>
    </alternativeName>
</protein>
<dbReference type="InterPro" id="IPR025824">
    <property type="entry name" value="OB-fold_nuc-bd_dom"/>
</dbReference>
<evidence type="ECO:0000256" key="2">
    <source>
        <dbReference type="ARBA" id="ARBA00022722"/>
    </source>
</evidence>
<evidence type="ECO:0000256" key="6">
    <source>
        <dbReference type="RuleBase" id="RU004355"/>
    </source>
</evidence>
<dbReference type="Pfam" id="PF13742">
    <property type="entry name" value="tRNA_anti_2"/>
    <property type="match status" value="1"/>
</dbReference>
<dbReference type="GO" id="GO:0009318">
    <property type="term" value="C:exodeoxyribonuclease VII complex"/>
    <property type="evidence" value="ECO:0007669"/>
    <property type="project" value="UniProtKB-UniRule"/>
</dbReference>
<dbReference type="GO" id="GO:0003676">
    <property type="term" value="F:nucleic acid binding"/>
    <property type="evidence" value="ECO:0007669"/>
    <property type="project" value="InterPro"/>
</dbReference>
<dbReference type="EMBL" id="CADCTG010000257">
    <property type="protein sequence ID" value="CAA9275854.1"/>
    <property type="molecule type" value="Genomic_DNA"/>
</dbReference>
<dbReference type="AlphaFoldDB" id="A0A6J4JE44"/>
<dbReference type="GO" id="GO:0006308">
    <property type="term" value="P:DNA catabolic process"/>
    <property type="evidence" value="ECO:0007669"/>
    <property type="project" value="UniProtKB-UniRule"/>
</dbReference>
<keyword evidence="3 5" id="KW-0378">Hydrolase</keyword>
<dbReference type="InterPro" id="IPR020579">
    <property type="entry name" value="Exonuc_VII_lsu_C"/>
</dbReference>
<gene>
    <name evidence="5" type="primary">xseA</name>
    <name evidence="10" type="ORF">AVDCRST_MAG08-3477</name>
</gene>
<dbReference type="Pfam" id="PF02601">
    <property type="entry name" value="Exonuc_VII_L"/>
    <property type="match status" value="1"/>
</dbReference>
<evidence type="ECO:0000313" key="10">
    <source>
        <dbReference type="EMBL" id="CAA9275854.1"/>
    </source>
</evidence>
<keyword evidence="2 5" id="KW-0540">Nuclease</keyword>
<dbReference type="HAMAP" id="MF_00378">
    <property type="entry name" value="Exonuc_7_L"/>
    <property type="match status" value="1"/>
</dbReference>
<evidence type="ECO:0000259" key="8">
    <source>
        <dbReference type="Pfam" id="PF02601"/>
    </source>
</evidence>
<feature type="region of interest" description="Disordered" evidence="7">
    <location>
        <begin position="471"/>
        <end position="495"/>
    </location>
</feature>
<reference evidence="10" key="1">
    <citation type="submission" date="2020-02" db="EMBL/GenBank/DDBJ databases">
        <authorList>
            <person name="Meier V. D."/>
        </authorList>
    </citation>
    <scope>NUCLEOTIDE SEQUENCE</scope>
    <source>
        <strain evidence="10">AVDCRST_MAG08</strain>
    </source>
</reference>
<evidence type="ECO:0000259" key="9">
    <source>
        <dbReference type="Pfam" id="PF13742"/>
    </source>
</evidence>
<dbReference type="NCBIfam" id="TIGR00237">
    <property type="entry name" value="xseA"/>
    <property type="match status" value="1"/>
</dbReference>
<comment type="similarity">
    <text evidence="5 6">Belongs to the XseA family.</text>
</comment>
<dbReference type="InterPro" id="IPR003753">
    <property type="entry name" value="Exonuc_VII_L"/>
</dbReference>
<dbReference type="EC" id="3.1.11.6" evidence="5"/>
<keyword evidence="4 5" id="KW-0269">Exonuclease</keyword>
<dbReference type="PANTHER" id="PTHR30008">
    <property type="entry name" value="EXODEOXYRIBONUCLEASE 7 LARGE SUBUNIT"/>
    <property type="match status" value="1"/>
</dbReference>
<evidence type="ECO:0000256" key="1">
    <source>
        <dbReference type="ARBA" id="ARBA00022490"/>
    </source>
</evidence>
<accession>A0A6J4JE44</accession>
<feature type="domain" description="OB-fold nucleic acid binding" evidence="9">
    <location>
        <begin position="18"/>
        <end position="110"/>
    </location>
</feature>
<evidence type="ECO:0000256" key="4">
    <source>
        <dbReference type="ARBA" id="ARBA00022839"/>
    </source>
</evidence>
<dbReference type="GO" id="GO:0005737">
    <property type="term" value="C:cytoplasm"/>
    <property type="evidence" value="ECO:0007669"/>
    <property type="project" value="UniProtKB-SubCell"/>
</dbReference>
<keyword evidence="1 5" id="KW-0963">Cytoplasm</keyword>
<sequence length="495" mass="53221">MDMPLPRDVPAADNVPDYAVSEIAGAIKRTLKETFGRVRVRGEITEFKRYPSGHVYLSLKDESAKLEAVVWKTNVPRLAIRPENGVEVIATGRIDTYADRSKYQLVIDRLDYAGEGALLARIERLRLRLLEEGLFAPERKRAIPMLPRVIGVVTSERGAVIQDIRTTVARRFPRRILLWPVAVQGAGAAEGIAAAIEGFGALPLDGPVPRPDVLIVARGGGSLEDLMAFNEEVVVRAAAACPIPLISAVGHETDTTLIDFASDRRAPTPTAAAEMAVPHRADLLADVAQHEARLRHGLRAVLERSRRHLMVAERGLPDLPGILGGLRQRMEDRAERLELALPVLVDRKRGALGRLAPRLPHPREGIANRRAALAALFGRSEVGAQRVLARGRTSKALVCFSPAPVRALLRENAVRLEGSGARLGGVSYQAVLARGFAFVQDAEGATLTAAADVPAGARLVLTFADGQVGTTADGAKPGGGRRRDGRDPSVQGALL</sequence>
<feature type="domain" description="Exonuclease VII large subunit C-terminal" evidence="8">
    <location>
        <begin position="134"/>
        <end position="469"/>
    </location>
</feature>
<comment type="catalytic activity">
    <reaction evidence="5 6">
        <text>Exonucleolytic cleavage in either 5'- to 3'- or 3'- to 5'-direction to yield nucleoside 5'-phosphates.</text>
        <dbReference type="EC" id="3.1.11.6"/>
    </reaction>
</comment>